<dbReference type="AlphaFoldDB" id="A0A1I0BZ79"/>
<dbReference type="InterPro" id="IPR024079">
    <property type="entry name" value="MetalloPept_cat_dom_sf"/>
</dbReference>
<gene>
    <name evidence="3" type="ORF">SAMN05444285_10679</name>
</gene>
<dbReference type="InterPro" id="IPR032625">
    <property type="entry name" value="M64_N"/>
</dbReference>
<feature type="transmembrane region" description="Helical" evidence="1">
    <location>
        <begin position="6"/>
        <end position="22"/>
    </location>
</feature>
<organism evidence="3 4">
    <name type="scientific">Draconibacterium orientale</name>
    <dbReference type="NCBI Taxonomy" id="1168034"/>
    <lineage>
        <taxon>Bacteria</taxon>
        <taxon>Pseudomonadati</taxon>
        <taxon>Bacteroidota</taxon>
        <taxon>Bacteroidia</taxon>
        <taxon>Marinilabiliales</taxon>
        <taxon>Prolixibacteraceae</taxon>
        <taxon>Draconibacterium</taxon>
    </lineage>
</organism>
<accession>A0A1I0BZ79</accession>
<keyword evidence="1" id="KW-0812">Transmembrane</keyword>
<keyword evidence="1" id="KW-1133">Transmembrane helix</keyword>
<keyword evidence="1" id="KW-0472">Membrane</keyword>
<dbReference type="Pfam" id="PF09471">
    <property type="entry name" value="Peptidase_M64"/>
    <property type="match status" value="1"/>
</dbReference>
<feature type="domain" description="Peptidase M64 N-terminal" evidence="2">
    <location>
        <begin position="52"/>
        <end position="172"/>
    </location>
</feature>
<reference evidence="3 4" key="1">
    <citation type="submission" date="2016-10" db="EMBL/GenBank/DDBJ databases">
        <authorList>
            <person name="de Groot N.N."/>
        </authorList>
    </citation>
    <scope>NUCLEOTIDE SEQUENCE [LARGE SCALE GENOMIC DNA]</scope>
    <source>
        <strain evidence="3 4">DSM 25947</strain>
    </source>
</reference>
<evidence type="ECO:0000259" key="2">
    <source>
        <dbReference type="Pfam" id="PF16217"/>
    </source>
</evidence>
<dbReference type="InterPro" id="IPR038171">
    <property type="entry name" value="M64_N_sf"/>
</dbReference>
<dbReference type="EMBL" id="FOHT01000006">
    <property type="protein sequence ID" value="SET12036.1"/>
    <property type="molecule type" value="Genomic_DNA"/>
</dbReference>
<dbReference type="Proteomes" id="UP000181981">
    <property type="component" value="Unassembled WGS sequence"/>
</dbReference>
<dbReference type="InterPro" id="IPR019026">
    <property type="entry name" value="Peptidase_M64_IgA"/>
</dbReference>
<dbReference type="Pfam" id="PF16217">
    <property type="entry name" value="M64_N"/>
    <property type="match status" value="1"/>
</dbReference>
<protein>
    <submittedName>
        <fullName evidence="3">Peptidase M64 N-terminus</fullName>
    </submittedName>
</protein>
<dbReference type="Gene3D" id="2.60.40.3250">
    <property type="entry name" value="Peptidase M64, N-terminal domain"/>
    <property type="match status" value="1"/>
</dbReference>
<dbReference type="GO" id="GO:0008237">
    <property type="term" value="F:metallopeptidase activity"/>
    <property type="evidence" value="ECO:0007669"/>
    <property type="project" value="InterPro"/>
</dbReference>
<dbReference type="Gene3D" id="3.40.390.10">
    <property type="entry name" value="Collagenase (Catalytic Domain)"/>
    <property type="match status" value="1"/>
</dbReference>
<sequence>MKLVNRKVVAIVILCVNMYLYFQPKIINEHKMKLKFSFILLLIPFLSFAQPKFNTYFKDKTFRFDFLLGGNSKEVVVYPQQMKQEPFWGGSKTNLIDVFNYGSYRYRVFDLKSDSMIYSKGFSTLFQEWQTTADAKTSNKTFYQAALFPFPKNDVRLEIDARQWDGTFKTIYTTDIDPKDYFILKEDTPDFKTKDIVNNGDPAKKVDIAILAEGYTVAEMEDFYADAAKVSGYLFDAEPFKSEKANFNVYAVFTPSEDPGTDVPGEHLYKNTFFNTSYYTFDIPRYLTTTDMKTVYDAAASVPYDHIYVLVNTERYGGGGFYNFVSLCTADNELTPQVFVHEFGHGFAGLGDEYYNSAVAYEDFYNLEIEPWEPNITTLVDFDKKWKDMVDEDTPIPTPRKDKYRNTVGVYEGGGYMAEGIYSPHIDCRMNTNEAEGFCPVCQEAIRKVIRFYSE</sequence>
<evidence type="ECO:0000256" key="1">
    <source>
        <dbReference type="SAM" id="Phobius"/>
    </source>
</evidence>
<proteinExistence type="predicted"/>
<name>A0A1I0BZ79_9BACT</name>
<evidence type="ECO:0000313" key="3">
    <source>
        <dbReference type="EMBL" id="SET12036.1"/>
    </source>
</evidence>
<evidence type="ECO:0000313" key="4">
    <source>
        <dbReference type="Proteomes" id="UP000181981"/>
    </source>
</evidence>